<reference evidence="2" key="1">
    <citation type="journal article" date="2020" name="J Insects Food Feed">
        <title>The yellow mealworm (Tenebrio molitor) genome: a resource for the emerging insects as food and feed industry.</title>
        <authorList>
            <person name="Eriksson T."/>
            <person name="Andere A."/>
            <person name="Kelstrup H."/>
            <person name="Emery V."/>
            <person name="Picard C."/>
        </authorList>
    </citation>
    <scope>NUCLEOTIDE SEQUENCE</scope>
    <source>
        <strain evidence="2">Stoneville</strain>
        <tissue evidence="2">Whole head</tissue>
    </source>
</reference>
<sequence length="347" mass="39474">MIFFWDNSECHHHRSSLLSRRTEHSVVFVFKLIQGLVDCSDLLSQVTFKVNRPACRTKNTFFLPTRRTNTELSSPVVRMMINYQNIEDMADIFCCGIDATKLLRVKQANRVVLLESDSPAVEHQGDIVSARGTSKKLNSRNESEFVSLGHLQIPSNIKLADPTFYKPRPIDPFLGNELFGKVLSVGKVQLGPTKRLIAKNTQLGWILGGCWDTNKENAKTICTFSSKDLDKQMVKFWQIEVSAASPTFVYGFFFGPYRTGDFSRCREIPSRNGEERKTNHRARAGRGLSTPKRDLNPSPPSWVAGRNFPENEAKEFLAKEVVNYINLDEINTLDTPNYRTAHYKHIP</sequence>
<accession>A0A8J6HXR2</accession>
<evidence type="ECO:0000313" key="3">
    <source>
        <dbReference type="Proteomes" id="UP000719412"/>
    </source>
</evidence>
<feature type="region of interest" description="Disordered" evidence="1">
    <location>
        <begin position="269"/>
        <end position="304"/>
    </location>
</feature>
<gene>
    <name evidence="2" type="ORF">GEV33_000629</name>
</gene>
<organism evidence="2 3">
    <name type="scientific">Tenebrio molitor</name>
    <name type="common">Yellow mealworm beetle</name>
    <dbReference type="NCBI Taxonomy" id="7067"/>
    <lineage>
        <taxon>Eukaryota</taxon>
        <taxon>Metazoa</taxon>
        <taxon>Ecdysozoa</taxon>
        <taxon>Arthropoda</taxon>
        <taxon>Hexapoda</taxon>
        <taxon>Insecta</taxon>
        <taxon>Pterygota</taxon>
        <taxon>Neoptera</taxon>
        <taxon>Endopterygota</taxon>
        <taxon>Coleoptera</taxon>
        <taxon>Polyphaga</taxon>
        <taxon>Cucujiformia</taxon>
        <taxon>Tenebrionidae</taxon>
        <taxon>Tenebrio</taxon>
    </lineage>
</organism>
<evidence type="ECO:0000313" key="2">
    <source>
        <dbReference type="EMBL" id="KAH0822162.1"/>
    </source>
</evidence>
<protein>
    <recommendedName>
        <fullName evidence="4">Peptidase aspartic putative domain-containing protein</fullName>
    </recommendedName>
</protein>
<proteinExistence type="predicted"/>
<evidence type="ECO:0008006" key="4">
    <source>
        <dbReference type="Google" id="ProtNLM"/>
    </source>
</evidence>
<dbReference type="Proteomes" id="UP000719412">
    <property type="component" value="Unassembled WGS sequence"/>
</dbReference>
<comment type="caution">
    <text evidence="2">The sequence shown here is derived from an EMBL/GenBank/DDBJ whole genome shotgun (WGS) entry which is preliminary data.</text>
</comment>
<keyword evidence="3" id="KW-1185">Reference proteome</keyword>
<dbReference type="EMBL" id="JABDTM020003970">
    <property type="protein sequence ID" value="KAH0822162.1"/>
    <property type="molecule type" value="Genomic_DNA"/>
</dbReference>
<dbReference type="AlphaFoldDB" id="A0A8J6HXR2"/>
<name>A0A8J6HXR2_TENMO</name>
<reference evidence="2" key="2">
    <citation type="submission" date="2021-08" db="EMBL/GenBank/DDBJ databases">
        <authorList>
            <person name="Eriksson T."/>
        </authorList>
    </citation>
    <scope>NUCLEOTIDE SEQUENCE</scope>
    <source>
        <strain evidence="2">Stoneville</strain>
        <tissue evidence="2">Whole head</tissue>
    </source>
</reference>
<evidence type="ECO:0000256" key="1">
    <source>
        <dbReference type="SAM" id="MobiDB-lite"/>
    </source>
</evidence>